<dbReference type="InterPro" id="IPR055130">
    <property type="entry name" value="PreP_C"/>
</dbReference>
<protein>
    <submittedName>
        <fullName evidence="2">Insulinase family protein</fullName>
    </submittedName>
</protein>
<dbReference type="SUPFAM" id="SSF63411">
    <property type="entry name" value="LuxS/MPP-like metallohydrolase"/>
    <property type="match status" value="4"/>
</dbReference>
<name>A0A9D2HGP4_9FIRM</name>
<feature type="domain" description="Peptidase M16C associated" evidence="1">
    <location>
        <begin position="468"/>
        <end position="718"/>
    </location>
</feature>
<dbReference type="Pfam" id="PF05193">
    <property type="entry name" value="Peptidase_M16_C"/>
    <property type="match status" value="1"/>
</dbReference>
<dbReference type="Pfam" id="PF22516">
    <property type="entry name" value="PreP_C"/>
    <property type="match status" value="1"/>
</dbReference>
<dbReference type="Gene3D" id="3.30.830.10">
    <property type="entry name" value="Metalloenzyme, LuxS/M16 peptidase-like"/>
    <property type="match status" value="4"/>
</dbReference>
<reference evidence="2" key="2">
    <citation type="submission" date="2021-04" db="EMBL/GenBank/DDBJ databases">
        <authorList>
            <person name="Gilroy R."/>
        </authorList>
    </citation>
    <scope>NUCLEOTIDE SEQUENCE</scope>
    <source>
        <strain evidence="2">CHK178-16964</strain>
    </source>
</reference>
<organism evidence="2 3">
    <name type="scientific">Candidatus Lachnoclostridium stercoravium</name>
    <dbReference type="NCBI Taxonomy" id="2838633"/>
    <lineage>
        <taxon>Bacteria</taxon>
        <taxon>Bacillati</taxon>
        <taxon>Bacillota</taxon>
        <taxon>Clostridia</taxon>
        <taxon>Lachnospirales</taxon>
        <taxon>Lachnospiraceae</taxon>
    </lineage>
</organism>
<dbReference type="AlphaFoldDB" id="A0A9D2HGP4"/>
<dbReference type="PANTHER" id="PTHR43016">
    <property type="entry name" value="PRESEQUENCE PROTEASE"/>
    <property type="match status" value="1"/>
</dbReference>
<dbReference type="Pfam" id="PF08367">
    <property type="entry name" value="M16C_assoc"/>
    <property type="match status" value="1"/>
</dbReference>
<dbReference type="InterPro" id="IPR011249">
    <property type="entry name" value="Metalloenz_LuxS/M16"/>
</dbReference>
<reference evidence="2" key="1">
    <citation type="journal article" date="2021" name="PeerJ">
        <title>Extensive microbial diversity within the chicken gut microbiome revealed by metagenomics and culture.</title>
        <authorList>
            <person name="Gilroy R."/>
            <person name="Ravi A."/>
            <person name="Getino M."/>
            <person name="Pursley I."/>
            <person name="Horton D.L."/>
            <person name="Alikhan N.F."/>
            <person name="Baker D."/>
            <person name="Gharbi K."/>
            <person name="Hall N."/>
            <person name="Watson M."/>
            <person name="Adriaenssens E.M."/>
            <person name="Foster-Nyarko E."/>
            <person name="Jarju S."/>
            <person name="Secka A."/>
            <person name="Antonio M."/>
            <person name="Oren A."/>
            <person name="Chaudhuri R.R."/>
            <person name="La Ragione R."/>
            <person name="Hildebrand F."/>
            <person name="Pallen M.J."/>
        </authorList>
    </citation>
    <scope>NUCLEOTIDE SEQUENCE</scope>
    <source>
        <strain evidence="2">CHK178-16964</strain>
    </source>
</reference>
<proteinExistence type="predicted"/>
<gene>
    <name evidence="2" type="ORF">IAA07_02920</name>
</gene>
<dbReference type="EMBL" id="DWZA01000026">
    <property type="protein sequence ID" value="HJA70517.1"/>
    <property type="molecule type" value="Genomic_DNA"/>
</dbReference>
<dbReference type="GO" id="GO:0016485">
    <property type="term" value="P:protein processing"/>
    <property type="evidence" value="ECO:0007669"/>
    <property type="project" value="TreeGrafter"/>
</dbReference>
<sequence length="980" mass="111333">MDIMRGLERLESLQAYEVKEKKRIRELDSDSFILEHKKTGARIFLLSNEDSNKVFCIGFRTPPSDSTGVPHILEHSVLCGSEKFPVKDPFVELVKGSLNTFLNAMTYPDKTVYPVASCNDQDFQNLMDVYMDAVLHPNIYKEEKIFKQEGWHYELESEDRPLIYNGVVYNEMKGVFSSPESVLDRYTQKLLYPDSCYTHESGGDPDVIPQLTYEDFLKFHSAYYHPSNSYIYLYGDMDMAEKLEWLDREYLCHYDRKTVDSEIPMQKAFEKPVEEEIFYSITEEEKEENASYLSVNTVVGTDLDPKLYMAFQILEYTLLDAPGAPVKQALLDAGIGQDILGGYESGILQPYFSVIAKNAEKSQKGEFLAVLKGTLRKLAQEGLNKKSLRAGINYYEFRCREADYGSAPKGLMYGLQSLDSWLYGGDPAMHLEYQATFDFLKKAVDEGYFEELIRKYLLDNPFEAVITVSPKKNLTAEKEKALADKLAAYKASLSKEELERIIQETKELKAYQDEPSPKEDLEKIPMLKRSDIKKEAEKLIWEETFADGVKVIRHNMFTSGIGYLKLLFGTDRVAPEDLPYVGLLKSVLGYVDTENYSYSELTSEIHLNSGGVNLSVTSYPNLKEPDNFTGVFAADIRVLYEKLDFGFSILSEILTRSVLDDEKRLGEIINETRSRGRMKIENAGHSAAVSRATSYFSPTSAFNEMTGGITYYHFLEDISADYEQKKGEIIAKLKEICRKLFTKDNLLISYTANEEGFKDLNKEAKKFMAGLYEGGGERYPFTWIKGNKNEGFKTSSQVNYVARCGNFRQAGYSYTGALKILRVMMSYDYLWINIRVKGGAYGCMSGFGRSGEGYFVSYRDPNLGETNQVYEGVPAYLENFQADERDMTKFIIGTISDLDTPLTPSIRGARGLSAYLSGVTQEMMQEERDQVLGARPEDIRALAGHVRALLDTGSLCVIGNEDKIQENKGLFREMKNLYHA</sequence>
<dbReference type="InterPro" id="IPR007863">
    <property type="entry name" value="Peptidase_M16_C"/>
</dbReference>
<evidence type="ECO:0000313" key="3">
    <source>
        <dbReference type="Proteomes" id="UP000823900"/>
    </source>
</evidence>
<evidence type="ECO:0000313" key="2">
    <source>
        <dbReference type="EMBL" id="HJA70517.1"/>
    </source>
</evidence>
<dbReference type="Pfam" id="PF00675">
    <property type="entry name" value="Peptidase_M16"/>
    <property type="match status" value="1"/>
</dbReference>
<dbReference type="SMART" id="SM01264">
    <property type="entry name" value="M16C_associated"/>
    <property type="match status" value="1"/>
</dbReference>
<dbReference type="PANTHER" id="PTHR43016:SF13">
    <property type="entry name" value="PRESEQUENCE PROTEASE, MITOCHONDRIAL"/>
    <property type="match status" value="1"/>
</dbReference>
<accession>A0A9D2HGP4</accession>
<evidence type="ECO:0000259" key="1">
    <source>
        <dbReference type="SMART" id="SM01264"/>
    </source>
</evidence>
<dbReference type="InterPro" id="IPR011765">
    <property type="entry name" value="Pept_M16_N"/>
</dbReference>
<dbReference type="FunFam" id="3.30.830.10:FF:000034">
    <property type="entry name" value="presequence protease 1, chloroplastic/mitochondrial"/>
    <property type="match status" value="1"/>
</dbReference>
<dbReference type="InterPro" id="IPR013578">
    <property type="entry name" value="Peptidase_M16C_assoc"/>
</dbReference>
<dbReference type="GO" id="GO:0004222">
    <property type="term" value="F:metalloendopeptidase activity"/>
    <property type="evidence" value="ECO:0007669"/>
    <property type="project" value="TreeGrafter"/>
</dbReference>
<dbReference type="Proteomes" id="UP000823900">
    <property type="component" value="Unassembled WGS sequence"/>
</dbReference>
<dbReference type="GO" id="GO:0046872">
    <property type="term" value="F:metal ion binding"/>
    <property type="evidence" value="ECO:0007669"/>
    <property type="project" value="InterPro"/>
</dbReference>
<comment type="caution">
    <text evidence="2">The sequence shown here is derived from an EMBL/GenBank/DDBJ whole genome shotgun (WGS) entry which is preliminary data.</text>
</comment>